<feature type="region of interest" description="Disordered" evidence="17">
    <location>
        <begin position="1244"/>
        <end position="1274"/>
    </location>
</feature>
<feature type="region of interest" description="Disordered" evidence="17">
    <location>
        <begin position="1927"/>
        <end position="1957"/>
    </location>
</feature>
<feature type="region of interest" description="Disordered" evidence="17">
    <location>
        <begin position="852"/>
        <end position="878"/>
    </location>
</feature>
<evidence type="ECO:0000256" key="17">
    <source>
        <dbReference type="SAM" id="MobiDB-lite"/>
    </source>
</evidence>
<evidence type="ECO:0000256" key="12">
    <source>
        <dbReference type="ARBA" id="ARBA00022892"/>
    </source>
</evidence>
<gene>
    <name evidence="20" type="ORF">DUI87_30042</name>
</gene>
<keyword evidence="12 16" id="KW-0931">ER-Golgi transport</keyword>
<feature type="compositionally biased region" description="Polar residues" evidence="17">
    <location>
        <begin position="307"/>
        <end position="327"/>
    </location>
</feature>
<feature type="region of interest" description="Disordered" evidence="17">
    <location>
        <begin position="463"/>
        <end position="605"/>
    </location>
</feature>
<feature type="compositionally biased region" description="Pro residues" evidence="17">
    <location>
        <begin position="2134"/>
        <end position="2143"/>
    </location>
</feature>
<evidence type="ECO:0000259" key="19">
    <source>
        <dbReference type="Pfam" id="PF12932"/>
    </source>
</evidence>
<feature type="region of interest" description="Disordered" evidence="17">
    <location>
        <begin position="2026"/>
        <end position="2063"/>
    </location>
</feature>
<keyword evidence="15 16" id="KW-0472">Membrane</keyword>
<evidence type="ECO:0000256" key="14">
    <source>
        <dbReference type="ARBA" id="ARBA00023034"/>
    </source>
</evidence>
<dbReference type="GO" id="GO:0070971">
    <property type="term" value="C:endoplasmic reticulum exit site"/>
    <property type="evidence" value="ECO:0007669"/>
    <property type="project" value="UniProtKB-ARBA"/>
</dbReference>
<accession>A0A3M0IXW6</accession>
<feature type="compositionally biased region" description="Low complexity" evidence="17">
    <location>
        <begin position="1399"/>
        <end position="1409"/>
    </location>
</feature>
<comment type="similarity">
    <text evidence="6 16">Belongs to the SEC16 family.</text>
</comment>
<feature type="compositionally biased region" description="Polar residues" evidence="17">
    <location>
        <begin position="801"/>
        <end position="817"/>
    </location>
</feature>
<dbReference type="EMBL" id="QRBI01000209">
    <property type="protein sequence ID" value="RMB93348.1"/>
    <property type="molecule type" value="Genomic_DNA"/>
</dbReference>
<feature type="region of interest" description="Disordered" evidence="17">
    <location>
        <begin position="1063"/>
        <end position="1194"/>
    </location>
</feature>
<reference evidence="20 21" key="1">
    <citation type="submission" date="2018-07" db="EMBL/GenBank/DDBJ databases">
        <title>A high quality draft genome assembly of the barn swallow (H. rustica rustica).</title>
        <authorList>
            <person name="Formenti G."/>
            <person name="Chiara M."/>
            <person name="Poveda L."/>
            <person name="Francoijs K.-J."/>
            <person name="Bonisoli-Alquati A."/>
            <person name="Canova L."/>
            <person name="Gianfranceschi L."/>
            <person name="Horner D.S."/>
            <person name="Saino N."/>
        </authorList>
    </citation>
    <scope>NUCLEOTIDE SEQUENCE [LARGE SCALE GENOMIC DNA]</scope>
    <source>
        <strain evidence="20">Chelidonia</strain>
        <tissue evidence="20">Blood</tissue>
    </source>
</reference>
<dbReference type="GO" id="GO:0016192">
    <property type="term" value="P:vesicle-mediated transport"/>
    <property type="evidence" value="ECO:0007669"/>
    <property type="project" value="UniProtKB-KW"/>
</dbReference>
<dbReference type="Pfam" id="PF12932">
    <property type="entry name" value="Sec16"/>
    <property type="match status" value="1"/>
</dbReference>
<feature type="compositionally biased region" description="Polar residues" evidence="17">
    <location>
        <begin position="31"/>
        <end position="43"/>
    </location>
</feature>
<feature type="compositionally biased region" description="Polar residues" evidence="17">
    <location>
        <begin position="256"/>
        <end position="267"/>
    </location>
</feature>
<evidence type="ECO:0000256" key="6">
    <source>
        <dbReference type="ARBA" id="ARBA00005927"/>
    </source>
</evidence>
<keyword evidence="8" id="KW-0963">Cytoplasm</keyword>
<dbReference type="Proteomes" id="UP000269221">
    <property type="component" value="Unassembled WGS sequence"/>
</dbReference>
<organism evidence="20 21">
    <name type="scientific">Hirundo rustica rustica</name>
    <dbReference type="NCBI Taxonomy" id="333673"/>
    <lineage>
        <taxon>Eukaryota</taxon>
        <taxon>Metazoa</taxon>
        <taxon>Chordata</taxon>
        <taxon>Craniata</taxon>
        <taxon>Vertebrata</taxon>
        <taxon>Euteleostomi</taxon>
        <taxon>Archelosauria</taxon>
        <taxon>Archosauria</taxon>
        <taxon>Dinosauria</taxon>
        <taxon>Saurischia</taxon>
        <taxon>Theropoda</taxon>
        <taxon>Coelurosauria</taxon>
        <taxon>Aves</taxon>
        <taxon>Neognathae</taxon>
        <taxon>Neoaves</taxon>
        <taxon>Telluraves</taxon>
        <taxon>Australaves</taxon>
        <taxon>Passeriformes</taxon>
        <taxon>Sylvioidea</taxon>
        <taxon>Hirundinidae</taxon>
        <taxon>Hirundo</taxon>
    </lineage>
</organism>
<dbReference type="Pfam" id="PF12931">
    <property type="entry name" value="TPR_Sec16"/>
    <property type="match status" value="1"/>
</dbReference>
<evidence type="ECO:0000256" key="7">
    <source>
        <dbReference type="ARBA" id="ARBA00022448"/>
    </source>
</evidence>
<evidence type="ECO:0000313" key="20">
    <source>
        <dbReference type="EMBL" id="RMB93348.1"/>
    </source>
</evidence>
<feature type="compositionally biased region" description="Low complexity" evidence="17">
    <location>
        <begin position="1149"/>
        <end position="1164"/>
    </location>
</feature>
<dbReference type="Gene3D" id="1.25.40.1030">
    <property type="match status" value="1"/>
</dbReference>
<protein>
    <recommendedName>
        <fullName evidence="16">Protein transport protein sec16</fullName>
    </recommendedName>
</protein>
<evidence type="ECO:0000256" key="8">
    <source>
        <dbReference type="ARBA" id="ARBA00022490"/>
    </source>
</evidence>
<feature type="compositionally biased region" description="Polar residues" evidence="17">
    <location>
        <begin position="519"/>
        <end position="529"/>
    </location>
</feature>
<evidence type="ECO:0000256" key="1">
    <source>
        <dbReference type="ARBA" id="ARBA00004395"/>
    </source>
</evidence>
<comment type="caution">
    <text evidence="20">The sequence shown here is derived from an EMBL/GenBank/DDBJ whole genome shotgun (WGS) entry which is preliminary data.</text>
</comment>
<feature type="compositionally biased region" description="Basic and acidic residues" evidence="17">
    <location>
        <begin position="1364"/>
        <end position="1385"/>
    </location>
</feature>
<evidence type="ECO:0000256" key="13">
    <source>
        <dbReference type="ARBA" id="ARBA00022927"/>
    </source>
</evidence>
<dbReference type="InterPro" id="IPR024340">
    <property type="entry name" value="Sec16_CCD"/>
</dbReference>
<feature type="compositionally biased region" description="Polar residues" evidence="17">
    <location>
        <begin position="1085"/>
        <end position="1099"/>
    </location>
</feature>
<feature type="compositionally biased region" description="Low complexity" evidence="17">
    <location>
        <begin position="530"/>
        <end position="539"/>
    </location>
</feature>
<dbReference type="CDD" id="cd09233">
    <property type="entry name" value="ACE1-Sec16-like"/>
    <property type="match status" value="1"/>
</dbReference>
<dbReference type="GO" id="GO:0000139">
    <property type="term" value="C:Golgi membrane"/>
    <property type="evidence" value="ECO:0007669"/>
    <property type="project" value="UniProtKB-SubCell"/>
</dbReference>
<dbReference type="GO" id="GO:0070973">
    <property type="term" value="P:protein localization to endoplasmic reticulum exit site"/>
    <property type="evidence" value="ECO:0007669"/>
    <property type="project" value="TreeGrafter"/>
</dbReference>
<dbReference type="GO" id="GO:0048471">
    <property type="term" value="C:perinuclear region of cytoplasm"/>
    <property type="evidence" value="ECO:0007669"/>
    <property type="project" value="UniProtKB-SubCell"/>
</dbReference>
<keyword evidence="21" id="KW-1185">Reference proteome</keyword>
<evidence type="ECO:0000256" key="5">
    <source>
        <dbReference type="ARBA" id="ARBA00004556"/>
    </source>
</evidence>
<feature type="region of interest" description="Disordered" evidence="17">
    <location>
        <begin position="292"/>
        <end position="347"/>
    </location>
</feature>
<feature type="compositionally biased region" description="Low complexity" evidence="17">
    <location>
        <begin position="159"/>
        <end position="169"/>
    </location>
</feature>
<evidence type="ECO:0000256" key="16">
    <source>
        <dbReference type="RuleBase" id="RU364101"/>
    </source>
</evidence>
<dbReference type="GO" id="GO:0005789">
    <property type="term" value="C:endoplasmic reticulum membrane"/>
    <property type="evidence" value="ECO:0007669"/>
    <property type="project" value="UniProtKB-SubCell"/>
</dbReference>
<feature type="region of interest" description="Disordered" evidence="17">
    <location>
        <begin position="1356"/>
        <end position="1410"/>
    </location>
</feature>
<comment type="subunit">
    <text evidence="16">SEC16A and SEC16B are each present in multiple copies in a heteromeric complex.</text>
</comment>
<evidence type="ECO:0000256" key="9">
    <source>
        <dbReference type="ARBA" id="ARBA00022553"/>
    </source>
</evidence>
<feature type="region of interest" description="Disordered" evidence="17">
    <location>
        <begin position="1"/>
        <end position="89"/>
    </location>
</feature>
<dbReference type="STRING" id="333673.A0A3M0IXW6"/>
<feature type="domain" description="Sec16 central conserved" evidence="19">
    <location>
        <begin position="1484"/>
        <end position="1581"/>
    </location>
</feature>
<keyword evidence="13 16" id="KW-0653">Protein transport</keyword>
<evidence type="ECO:0000256" key="15">
    <source>
        <dbReference type="ARBA" id="ARBA00023136"/>
    </source>
</evidence>
<comment type="subcellular location">
    <subcellularLocation>
        <location evidence="3">Cytoplasm</location>
        <location evidence="3">Cytosol</location>
    </subcellularLocation>
    <subcellularLocation>
        <location evidence="5">Cytoplasm</location>
        <location evidence="5">Perinuclear region</location>
    </subcellularLocation>
    <subcellularLocation>
        <location evidence="2">Endoplasmic reticulum membrane</location>
        <topology evidence="2">Peripheral membrane protein</topology>
    </subcellularLocation>
    <subcellularLocation>
        <location evidence="1">Golgi apparatus membrane</location>
        <topology evidence="1">Peripheral membrane protein</topology>
    </subcellularLocation>
    <subcellularLocation>
        <location evidence="4">Microsome membrane</location>
    </subcellularLocation>
</comment>
<evidence type="ECO:0000256" key="3">
    <source>
        <dbReference type="ARBA" id="ARBA00004514"/>
    </source>
</evidence>
<proteinExistence type="inferred from homology"/>
<feature type="compositionally biased region" description="Polar residues" evidence="17">
    <location>
        <begin position="577"/>
        <end position="589"/>
    </location>
</feature>
<feature type="domain" description="Sec16 Sec23-binding" evidence="18">
    <location>
        <begin position="1653"/>
        <end position="1887"/>
    </location>
</feature>
<feature type="compositionally biased region" description="Polar residues" evidence="17">
    <location>
        <begin position="1009"/>
        <end position="1024"/>
    </location>
</feature>
<dbReference type="PANTHER" id="PTHR13402">
    <property type="entry name" value="RGPR-RELATED"/>
    <property type="match status" value="1"/>
</dbReference>
<evidence type="ECO:0000256" key="2">
    <source>
        <dbReference type="ARBA" id="ARBA00004406"/>
    </source>
</evidence>
<dbReference type="GO" id="GO:0012507">
    <property type="term" value="C:ER to Golgi transport vesicle membrane"/>
    <property type="evidence" value="ECO:0007669"/>
    <property type="project" value="TreeGrafter"/>
</dbReference>
<keyword evidence="11" id="KW-0492">Microsome</keyword>
<evidence type="ECO:0000256" key="4">
    <source>
        <dbReference type="ARBA" id="ARBA00004524"/>
    </source>
</evidence>
<dbReference type="GO" id="GO:0007030">
    <property type="term" value="P:Golgi organization"/>
    <property type="evidence" value="ECO:0007669"/>
    <property type="project" value="TreeGrafter"/>
</dbReference>
<name>A0A3M0IXW6_HIRRU</name>
<feature type="compositionally biased region" description="Polar residues" evidence="17">
    <location>
        <begin position="955"/>
        <end position="972"/>
    </location>
</feature>
<feature type="compositionally biased region" description="Basic and acidic residues" evidence="17">
    <location>
        <begin position="1250"/>
        <end position="1267"/>
    </location>
</feature>
<dbReference type="PANTHER" id="PTHR13402:SF13">
    <property type="entry name" value="PROTEIN TRANSPORT PROTEIN SEC16A"/>
    <property type="match status" value="1"/>
</dbReference>
<feature type="region of interest" description="Disordered" evidence="17">
    <location>
        <begin position="2196"/>
        <end position="2223"/>
    </location>
</feature>
<feature type="compositionally biased region" description="Polar residues" evidence="17">
    <location>
        <begin position="558"/>
        <end position="567"/>
    </location>
</feature>
<evidence type="ECO:0000256" key="10">
    <source>
        <dbReference type="ARBA" id="ARBA00022824"/>
    </source>
</evidence>
<dbReference type="GO" id="GO:0005829">
    <property type="term" value="C:cytosol"/>
    <property type="evidence" value="ECO:0007669"/>
    <property type="project" value="UniProtKB-SubCell"/>
</dbReference>
<feature type="compositionally biased region" description="Polar residues" evidence="17">
    <location>
        <begin position="80"/>
        <end position="89"/>
    </location>
</feature>
<feature type="region of interest" description="Disordered" evidence="17">
    <location>
        <begin position="949"/>
        <end position="979"/>
    </location>
</feature>
<feature type="region of interest" description="Disordered" evidence="17">
    <location>
        <begin position="790"/>
        <end position="817"/>
    </location>
</feature>
<comment type="function">
    <text evidence="16">Plays a role in the organization of the endoplasmic reticulum exit sites (ERES), also known as transitional endoplasmic reticulum (tER). Required for secretory cargo traffic from the endoplasmic reticulum to the Golgi apparatus.</text>
</comment>
<evidence type="ECO:0000256" key="11">
    <source>
        <dbReference type="ARBA" id="ARBA00022848"/>
    </source>
</evidence>
<feature type="region of interest" description="Disordered" evidence="17">
    <location>
        <begin position="2109"/>
        <end position="2147"/>
    </location>
</feature>
<keyword evidence="10 16" id="KW-0256">Endoplasmic reticulum</keyword>
<dbReference type="GO" id="GO:0051668">
    <property type="term" value="P:localization within membrane"/>
    <property type="evidence" value="ECO:0007669"/>
    <property type="project" value="UniProtKB-ARBA"/>
</dbReference>
<feature type="compositionally biased region" description="Polar residues" evidence="17">
    <location>
        <begin position="463"/>
        <end position="472"/>
    </location>
</feature>
<feature type="region of interest" description="Disordered" evidence="17">
    <location>
        <begin position="1009"/>
        <end position="1043"/>
    </location>
</feature>
<dbReference type="GO" id="GO:0015031">
    <property type="term" value="P:protein transport"/>
    <property type="evidence" value="ECO:0007669"/>
    <property type="project" value="UniProtKB-KW"/>
</dbReference>
<evidence type="ECO:0000313" key="21">
    <source>
        <dbReference type="Proteomes" id="UP000269221"/>
    </source>
</evidence>
<feature type="region of interest" description="Disordered" evidence="17">
    <location>
        <begin position="139"/>
        <end position="267"/>
    </location>
</feature>
<dbReference type="InterPro" id="IPR024298">
    <property type="entry name" value="Sec16_Sec23-bd"/>
</dbReference>
<sequence>MYWRNSPLSKRANAAAAPVQPVTDPFAFGKQTPQGSPLDNASKGNAPAFPQPALVHPLPARAGDNPHGPHTSLPAPVSQAGISTNTFSNAPVPSPSLGYGINSAAEGHPNADLGLRAPAVPLHYNPGAAVENSLGVHPGMVSAASKPGARQDVGRDPNDAPSAPNAAALFPPPPQQPGSQWRPVPGNLQSPVRNFVPYPEPSAQTDVHNISQPSVSASHPPPHANVPQGPGLQGVPQNIVQAPLSAGGEKSGKNGPANSSQHMNSVQPGNVFRQNTEMTNPWLSQPYQEQFYPQPPLRDSGFVLPTAQENNPKTQSSAMSETSNRSVPSDRDPGTLSMFFKGDEAENEEILSSEKNYVMEKTEFDAGQQNSASLYHQPVHPQQVATNILSQAQLGTGSAGEMVQKGMDVQYFPKLVSHQEAQAAKHSLFAGGDKAQLGDTAAGSQYENVENLECIQNQEVLPSGPQNINASSPAAGPDPYRYGSFLPQMLPKNAAVSHAEGGPNLEAPDSLPHPVRPDSVSSNYSTVSHRSASSSARPPEQAGTFIQQEIGKPEEESSASFFKQIDSSPLGGDSGELNLSKNYHGNLSQPPTPSPPKPTGVFQTSANSSFEPVRSHGVGIKPAEIDQAKMVVELRENHSNQKNIKKSTAVPAASPGNLEQPPDNLETIYMPQVHPGPLAGAGEAGNTLHSGPVVENIQSVSERRSSTRAQGAVKKCDSPATTLWAHNELPNFGGNVLLAPAAPAVYVPAKQTVEVIQPPEEGLSNQQPCKPGTIAVQHSQDGNITFENLENPPKMGEEEALQSQASSGYASLLSSPPTESLQNQPILIAQPNQSYNLAQPINFSISLSNQLSNNENNHPMKDSGVGDKPAMGPQTSHAGGENMPLPVMQVGSLLVNALPNTNLLKHNLLQSPVNSPDAASNQPANLLMKTPLNLTPEGQKNVNMEGLVPEFASKPGSNSSVSPGTNLPSGSASGLVPPINSIAQANNSANQSSSKEAAGALDFTVSRTLEKSSTSNSGHSQSPSGAPVQQAAGGGGQARAEAPDKQHFYQQVTKDVQHQAVAERAAQGSLPPQPQMQAAQMQPPTSGQSSVPPDSQISTGGKAVQQGENQALGTRAQPGGPQEAGSAQPRYDQTSPGKQPVSEQPPGAPAAAAPPATAAQAVPPNGQQDLQRPPPPQTPQEAFGPPQNPYYYYRHPYDAYQAPYPPYPPADPRTAHLYYMEDSYGQYDPRYRHYDSSSAAYMEPGSYRYPEPERPSSRASHCSDRPSSRQGYTEDYYGKSGWSDYYSGYYPNSYDYGDPSRWERYPYDPRYRDPRSYDQRYWYDAEHNPYQKREAYPYGSRNDRYEDNWRYDPRFTGSFDDDSEPHRDPYGDEFDRRSVHSEHSGHSLRSSRSVHSHHSSFSSRSQQSQLYRSNHDLTGNAYEPPAQAVSLHAEYPYGGYDPSFSGQQPFTDYGYPAETGWSAVEQAPLRPSTPEKFSVPHICARFGPGGFLIKALPNLPSEGQPALVEIHSMETMLQHSPEQEEMRAFPGPLAKDETHKVDVINFAQSKAAQCFKNENLIDKESASLLWDFIVLLCRQNGTVVGTDLAELLLRDHKTVWLPGKSPNEANLIDFTNEALEQVEEESGEAQLSFLTDNLLTTVDSFEKETERFRELLLYGRKKDALESAMKHGLWGHALLLASKMDSRTHARVMTRFANSLPINDPLQTVYQLMSGRMPAASTCCGDEKWGDWRPHLAMVLSNLTNNVDLESRTIATMGDTLASKGLLDAAHFCYLMAQVGFGVYTRKTTKLVLIGSNHSLPFLKFATNEAIQRTEAYEYAQSLGSQPGCLPNFQVFKFIYACRLAEMGLAAQAFHYCEVISRTVLKDPHYYSPVLIGQLIQMSSQLRLFDPQIKEKPEQESFIEPSWLVTLRHVDGQIKEGAIAYTTDRSTPPPYECSTPSSELDRASQCDGGGGRDVGPGAENALLASLLPNMAQQMQSVQLMPSVPQAVLDGSAAMIPPGDQGSVPFYPVAPQPLGPGPGFAPQGFSNPYGTEPSPVYLGSTLPPGGPPQEMEPQPEEQKNLETGMQRIAPESPAQNSFPEQREDDFYGRMANMIVWDEQKQRWVNLDEPEEESKPPPPPPTGFPKAAQAAPPGPGGPPGAPVNVFSRRAAGSRARYVDVLNPGGTKASGAVPAPSDLFAPLAPMPIPANVFVPNSVPGESQPMEGSGAAEPTAAANQTNTDPAAAVEPEYLNPAALPPGSGLHVPNPDGSQSGECFLFPACHCSTLGDTFSRSSTVLQPLSICTISCSHWKFKTGKNWTEEVSNIEVECNGFVFGILTHVLSMQRAVQPYGTWYQLPLT</sequence>
<dbReference type="OrthoDB" id="8918678at2759"/>
<evidence type="ECO:0000259" key="18">
    <source>
        <dbReference type="Pfam" id="PF12931"/>
    </source>
</evidence>
<dbReference type="FunFam" id="1.25.40.1030:FF:000002">
    <property type="entry name" value="Protein transport protein sec16"/>
    <property type="match status" value="1"/>
</dbReference>
<feature type="compositionally biased region" description="Low complexity" evidence="17">
    <location>
        <begin position="1075"/>
        <end position="1084"/>
    </location>
</feature>
<dbReference type="GO" id="GO:0007029">
    <property type="term" value="P:endoplasmic reticulum organization"/>
    <property type="evidence" value="ECO:0007669"/>
    <property type="project" value="UniProtKB-ARBA"/>
</dbReference>
<keyword evidence="7 16" id="KW-0813">Transport</keyword>
<keyword evidence="9" id="KW-0597">Phosphoprotein</keyword>
<keyword evidence="14 16" id="KW-0333">Golgi apparatus</keyword>